<accession>A0A0B4GUD9</accession>
<gene>
    <name evidence="2" type="ORF">MGU_11519</name>
</gene>
<dbReference type="EMBL" id="AZNH01000204">
    <property type="protein sequence ID" value="KID81101.1"/>
    <property type="molecule type" value="Genomic_DNA"/>
</dbReference>
<dbReference type="Proteomes" id="UP000031192">
    <property type="component" value="Unassembled WGS sequence"/>
</dbReference>
<dbReference type="Gene3D" id="3.30.710.10">
    <property type="entry name" value="Potassium Channel Kv1.1, Chain A"/>
    <property type="match status" value="1"/>
</dbReference>
<sequence>MSFSSSPVFRFVVGPHRTEYTIHSSLVAKQSAKLDVLVNGPMKEATDLCADWSETDEQTFLRFCDFVYTGSYEEGSPRKKPVKENTPEQEKAEEIGEAETPKSTIRRKSKHTSSNTVDFVQSKADELWAKFTSLYPPTPLKNTSFRNEPEDDCTEIFLSHARMYVFADYHGIDTLQLFALQKLRGALTRFVLHDESCVDIAELVTYTFGSTVDNGDDVDPLRSLVCFYAACRIEQLWRNSVFKNNVESISDFLTHLITLLLQRLD</sequence>
<protein>
    <submittedName>
        <fullName evidence="2">BTB/POZ fold protein</fullName>
    </submittedName>
</protein>
<reference evidence="2 3" key="1">
    <citation type="journal article" date="2014" name="Proc. Natl. Acad. Sci. U.S.A.">
        <title>Trajectory and genomic determinants of fungal-pathogen speciation and host adaptation.</title>
        <authorList>
            <person name="Hu X."/>
            <person name="Xiao G."/>
            <person name="Zheng P."/>
            <person name="Shang Y."/>
            <person name="Su Y."/>
            <person name="Zhang X."/>
            <person name="Liu X."/>
            <person name="Zhan S."/>
            <person name="St Leger R.J."/>
            <person name="Wang C."/>
        </authorList>
    </citation>
    <scope>NUCLEOTIDE SEQUENCE [LARGE SCALE GENOMIC DNA]</scope>
    <source>
        <strain evidence="2 3">ARSEF 977</strain>
    </source>
</reference>
<dbReference type="PANTHER" id="PTHR47843">
    <property type="entry name" value="BTB DOMAIN-CONTAINING PROTEIN-RELATED"/>
    <property type="match status" value="1"/>
</dbReference>
<feature type="compositionally biased region" description="Basic and acidic residues" evidence="1">
    <location>
        <begin position="82"/>
        <end position="94"/>
    </location>
</feature>
<evidence type="ECO:0000256" key="1">
    <source>
        <dbReference type="SAM" id="MobiDB-lite"/>
    </source>
</evidence>
<dbReference type="HOGENOM" id="CLU_056399_1_0_1"/>
<dbReference type="AlphaFoldDB" id="A0A0B4GUD9"/>
<dbReference type="InterPro" id="IPR011333">
    <property type="entry name" value="SKP1/BTB/POZ_sf"/>
</dbReference>
<keyword evidence="3" id="KW-1185">Reference proteome</keyword>
<evidence type="ECO:0000313" key="2">
    <source>
        <dbReference type="EMBL" id="KID81101.1"/>
    </source>
</evidence>
<name>A0A0B4GUD9_METGA</name>
<proteinExistence type="predicted"/>
<evidence type="ECO:0000313" key="3">
    <source>
        <dbReference type="Proteomes" id="UP000031192"/>
    </source>
</evidence>
<organism evidence="2 3">
    <name type="scientific">Metarhizium guizhouense (strain ARSEF 977)</name>
    <dbReference type="NCBI Taxonomy" id="1276136"/>
    <lineage>
        <taxon>Eukaryota</taxon>
        <taxon>Fungi</taxon>
        <taxon>Dikarya</taxon>
        <taxon>Ascomycota</taxon>
        <taxon>Pezizomycotina</taxon>
        <taxon>Sordariomycetes</taxon>
        <taxon>Hypocreomycetidae</taxon>
        <taxon>Hypocreales</taxon>
        <taxon>Clavicipitaceae</taxon>
        <taxon>Metarhizium</taxon>
    </lineage>
</organism>
<comment type="caution">
    <text evidence="2">The sequence shown here is derived from an EMBL/GenBank/DDBJ whole genome shotgun (WGS) entry which is preliminary data.</text>
</comment>
<feature type="region of interest" description="Disordered" evidence="1">
    <location>
        <begin position="72"/>
        <end position="111"/>
    </location>
</feature>